<dbReference type="Proteomes" id="UP000002706">
    <property type="component" value="Chromosome"/>
</dbReference>
<dbReference type="KEGG" id="chy:CHY_2167"/>
<dbReference type="Pfam" id="PF01610">
    <property type="entry name" value="DDE_Tnp_ISL3"/>
    <property type="match status" value="1"/>
</dbReference>
<dbReference type="InParanoid" id="Q3AA53"/>
<dbReference type="PANTHER" id="PTHR33498:SF1">
    <property type="entry name" value="TRANSPOSASE FOR INSERTION SEQUENCE ELEMENT IS1557"/>
    <property type="match status" value="1"/>
</dbReference>
<dbReference type="Pfam" id="PF13542">
    <property type="entry name" value="HTH_Tnp_ISL3"/>
    <property type="match status" value="1"/>
</dbReference>
<evidence type="ECO:0000313" key="4">
    <source>
        <dbReference type="Proteomes" id="UP000002706"/>
    </source>
</evidence>
<dbReference type="HOGENOM" id="CLU_041900_0_1_9"/>
<evidence type="ECO:0000259" key="2">
    <source>
        <dbReference type="Pfam" id="PF13542"/>
    </source>
</evidence>
<sequence length="290" mass="34055">MTLAKEMPVKAIARMVNEHDTRLWRILSYYVAKARQKEDYSNITKIGVDETSFKRGHDYVTIFADLERSKILFVTPGKDFETIEKFRNELLLHNGNPEKIKEICIDMSPAFIKGARLFFPKANLTFDKFHVMKIINEAVDKVRRAEQKERPELKGTKYLWLKSIRNLTKNQKEKLLSLKNRNIKTAKAYNIKLSFQELWQLSRVEAEQFWKKWYFWATHSRHEPIIEAAKIIKNHWNGVSNWFSSNLNNGILEGLNSVIQAVKRKARGYRSLNNFATIIYLVGGKLNLDF</sequence>
<reference evidence="3 4" key="1">
    <citation type="journal article" date="2005" name="PLoS Genet.">
        <title>Life in hot carbon monoxide: the complete genome sequence of Carboxydothermus hydrogenoformans Z-2901.</title>
        <authorList>
            <person name="Wu M."/>
            <person name="Ren Q."/>
            <person name="Durkin A.S."/>
            <person name="Daugherty S.C."/>
            <person name="Brinkac L.M."/>
            <person name="Dodson R.J."/>
            <person name="Madupu R."/>
            <person name="Sullivan S.A."/>
            <person name="Kolonay J.F."/>
            <person name="Haft D.H."/>
            <person name="Nelson W.C."/>
            <person name="Tallon L.J."/>
            <person name="Jones K.M."/>
            <person name="Ulrich L.E."/>
            <person name="Gonzalez J.M."/>
            <person name="Zhulin I.B."/>
            <person name="Robb F.T."/>
            <person name="Eisen J.A."/>
        </authorList>
    </citation>
    <scope>NUCLEOTIDE SEQUENCE [LARGE SCALE GENOMIC DNA]</scope>
    <source>
        <strain evidence="4">ATCC BAA-161 / DSM 6008 / Z-2901</strain>
    </source>
</reference>
<dbReference type="InterPro" id="IPR002560">
    <property type="entry name" value="Transposase_DDE"/>
</dbReference>
<dbReference type="PANTHER" id="PTHR33498">
    <property type="entry name" value="TRANSPOSASE FOR INSERTION SEQUENCE ELEMENT IS1557"/>
    <property type="match status" value="1"/>
</dbReference>
<feature type="domain" description="Transposase IS204/IS1001/IS1096/IS1165 DDE" evidence="1">
    <location>
        <begin position="46"/>
        <end position="279"/>
    </location>
</feature>
<dbReference type="AlphaFoldDB" id="Q3AA53"/>
<dbReference type="EMBL" id="CP000141">
    <property type="protein sequence ID" value="ABB14783.1"/>
    <property type="molecule type" value="Genomic_DNA"/>
</dbReference>
<dbReference type="NCBIfam" id="NF033550">
    <property type="entry name" value="transpos_ISL3"/>
    <property type="match status" value="1"/>
</dbReference>
<protein>
    <submittedName>
        <fullName evidence="3">Putative transposase, truncation</fullName>
    </submittedName>
</protein>
<dbReference type="InterPro" id="IPR032877">
    <property type="entry name" value="Transposase_HTH"/>
</dbReference>
<gene>
    <name evidence="3" type="ordered locus">CHY_2167</name>
</gene>
<dbReference type="eggNOG" id="COG3464">
    <property type="taxonomic scope" value="Bacteria"/>
</dbReference>
<accession>Q3AA53</accession>
<organism evidence="3 4">
    <name type="scientific">Carboxydothermus hydrogenoformans (strain ATCC BAA-161 / DSM 6008 / Z-2901)</name>
    <dbReference type="NCBI Taxonomy" id="246194"/>
    <lineage>
        <taxon>Bacteria</taxon>
        <taxon>Bacillati</taxon>
        <taxon>Bacillota</taxon>
        <taxon>Clostridia</taxon>
        <taxon>Thermoanaerobacterales</taxon>
        <taxon>Thermoanaerobacteraceae</taxon>
        <taxon>Carboxydothermus</taxon>
    </lineage>
</organism>
<evidence type="ECO:0000259" key="1">
    <source>
        <dbReference type="Pfam" id="PF01610"/>
    </source>
</evidence>
<proteinExistence type="predicted"/>
<feature type="domain" description="Transposase IS204/IS1001/IS1096/IS1165 helix-turn-helix" evidence="2">
    <location>
        <begin position="1"/>
        <end position="31"/>
    </location>
</feature>
<name>Q3AA53_CARHZ</name>
<dbReference type="STRING" id="246194.CHY_2167"/>
<evidence type="ECO:0000313" key="3">
    <source>
        <dbReference type="EMBL" id="ABB14783.1"/>
    </source>
</evidence>
<dbReference type="OrthoDB" id="2110692at2"/>
<keyword evidence="4" id="KW-1185">Reference proteome</keyword>
<dbReference type="InterPro" id="IPR047951">
    <property type="entry name" value="Transpos_ISL3"/>
</dbReference>